<evidence type="ECO:0000313" key="2">
    <source>
        <dbReference type="EMBL" id="GBP66402.1"/>
    </source>
</evidence>
<organism evidence="2 3">
    <name type="scientific">Eumeta variegata</name>
    <name type="common">Bagworm moth</name>
    <name type="synonym">Eumeta japonica</name>
    <dbReference type="NCBI Taxonomy" id="151549"/>
    <lineage>
        <taxon>Eukaryota</taxon>
        <taxon>Metazoa</taxon>
        <taxon>Ecdysozoa</taxon>
        <taxon>Arthropoda</taxon>
        <taxon>Hexapoda</taxon>
        <taxon>Insecta</taxon>
        <taxon>Pterygota</taxon>
        <taxon>Neoptera</taxon>
        <taxon>Endopterygota</taxon>
        <taxon>Lepidoptera</taxon>
        <taxon>Glossata</taxon>
        <taxon>Ditrysia</taxon>
        <taxon>Tineoidea</taxon>
        <taxon>Psychidae</taxon>
        <taxon>Oiketicinae</taxon>
        <taxon>Eumeta</taxon>
    </lineage>
</organism>
<name>A0A4C1XTS2_EUMVA</name>
<accession>A0A4C1XTS2</accession>
<sequence length="257" mass="28046">MYLTSAFSASAGRRVRGLDYDFRSAVTPDGARRSGRCDRRLSPRRSPARGQGPRNISAAALSRSYEPAAGRRRPPGHLRRARRTSMRLSARATGARERNENGSNAKAVAKRPTILTSTRADPRARASVSIYCAAGTTVYCGIAGEGAPVREHPERGHLREKKIRSDERRGERDKSHGVRGREVEMKRSTARRTARTDPSGPRYSRRAATGGHDIVNVPLLSTSSRFSPSGTRSDVHVTQPWRGQRGSGEDAHGVAVA</sequence>
<protein>
    <submittedName>
        <fullName evidence="2">Uncharacterized protein</fullName>
    </submittedName>
</protein>
<evidence type="ECO:0000256" key="1">
    <source>
        <dbReference type="SAM" id="MobiDB-lite"/>
    </source>
</evidence>
<proteinExistence type="predicted"/>
<feature type="compositionally biased region" description="Polar residues" evidence="1">
    <location>
        <begin position="219"/>
        <end position="232"/>
    </location>
</feature>
<dbReference type="AlphaFoldDB" id="A0A4C1XTS2"/>
<feature type="region of interest" description="Disordered" evidence="1">
    <location>
        <begin position="150"/>
        <end position="257"/>
    </location>
</feature>
<evidence type="ECO:0000313" key="3">
    <source>
        <dbReference type="Proteomes" id="UP000299102"/>
    </source>
</evidence>
<feature type="compositionally biased region" description="Basic and acidic residues" evidence="1">
    <location>
        <begin position="150"/>
        <end position="187"/>
    </location>
</feature>
<dbReference type="EMBL" id="BGZK01000955">
    <property type="protein sequence ID" value="GBP66402.1"/>
    <property type="molecule type" value="Genomic_DNA"/>
</dbReference>
<feature type="compositionally biased region" description="Basic and acidic residues" evidence="1">
    <location>
        <begin position="30"/>
        <end position="41"/>
    </location>
</feature>
<comment type="caution">
    <text evidence="2">The sequence shown here is derived from an EMBL/GenBank/DDBJ whole genome shotgun (WGS) entry which is preliminary data.</text>
</comment>
<dbReference type="Proteomes" id="UP000299102">
    <property type="component" value="Unassembled WGS sequence"/>
</dbReference>
<feature type="region of interest" description="Disordered" evidence="1">
    <location>
        <begin position="27"/>
        <end position="109"/>
    </location>
</feature>
<gene>
    <name evidence="2" type="ORF">EVAR_88512_1</name>
</gene>
<keyword evidence="3" id="KW-1185">Reference proteome</keyword>
<reference evidence="2 3" key="1">
    <citation type="journal article" date="2019" name="Commun. Biol.">
        <title>The bagworm genome reveals a unique fibroin gene that provides high tensile strength.</title>
        <authorList>
            <person name="Kono N."/>
            <person name="Nakamura H."/>
            <person name="Ohtoshi R."/>
            <person name="Tomita M."/>
            <person name="Numata K."/>
            <person name="Arakawa K."/>
        </authorList>
    </citation>
    <scope>NUCLEOTIDE SEQUENCE [LARGE SCALE GENOMIC DNA]</scope>
</reference>
<feature type="compositionally biased region" description="Basic residues" evidence="1">
    <location>
        <begin position="70"/>
        <end position="85"/>
    </location>
</feature>
<feature type="compositionally biased region" description="Basic and acidic residues" evidence="1">
    <location>
        <begin position="247"/>
        <end position="257"/>
    </location>
</feature>